<organism evidence="1 2">
    <name type="scientific">Corchorus olitorius</name>
    <dbReference type="NCBI Taxonomy" id="93759"/>
    <lineage>
        <taxon>Eukaryota</taxon>
        <taxon>Viridiplantae</taxon>
        <taxon>Streptophyta</taxon>
        <taxon>Embryophyta</taxon>
        <taxon>Tracheophyta</taxon>
        <taxon>Spermatophyta</taxon>
        <taxon>Magnoliopsida</taxon>
        <taxon>eudicotyledons</taxon>
        <taxon>Gunneridae</taxon>
        <taxon>Pentapetalae</taxon>
        <taxon>rosids</taxon>
        <taxon>malvids</taxon>
        <taxon>Malvales</taxon>
        <taxon>Malvaceae</taxon>
        <taxon>Grewioideae</taxon>
        <taxon>Apeibeae</taxon>
        <taxon>Corchorus</taxon>
    </lineage>
</organism>
<name>A0A1R3JHU5_9ROSI</name>
<evidence type="ECO:0000313" key="1">
    <source>
        <dbReference type="EMBL" id="OMO94401.1"/>
    </source>
</evidence>
<evidence type="ECO:0000313" key="2">
    <source>
        <dbReference type="Proteomes" id="UP000187203"/>
    </source>
</evidence>
<dbReference type="Proteomes" id="UP000187203">
    <property type="component" value="Unassembled WGS sequence"/>
</dbReference>
<keyword evidence="2" id="KW-1185">Reference proteome</keyword>
<dbReference type="EMBL" id="AWUE01016063">
    <property type="protein sequence ID" value="OMO94401.1"/>
    <property type="molecule type" value="Genomic_DNA"/>
</dbReference>
<sequence>MEKPPPLASPGIAYGGRPPCFAMLAMKTTINEAQQMQIGSPRRPKAFPNL</sequence>
<accession>A0A1R3JHU5</accession>
<reference evidence="2" key="1">
    <citation type="submission" date="2013-09" db="EMBL/GenBank/DDBJ databases">
        <title>Corchorus olitorius genome sequencing.</title>
        <authorList>
            <person name="Alam M."/>
            <person name="Haque M.S."/>
            <person name="Islam M.S."/>
            <person name="Emdad E.M."/>
            <person name="Islam M.M."/>
            <person name="Ahmed B."/>
            <person name="Halim A."/>
            <person name="Hossen Q.M.M."/>
            <person name="Hossain M.Z."/>
            <person name="Ahmed R."/>
            <person name="Khan M.M."/>
            <person name="Islam R."/>
            <person name="Rashid M.M."/>
            <person name="Khan S.A."/>
            <person name="Rahman M.S."/>
            <person name="Alam M."/>
            <person name="Yahiya A.S."/>
            <person name="Khan M.S."/>
            <person name="Azam M.S."/>
            <person name="Haque T."/>
            <person name="Lashkar M.Z.H."/>
            <person name="Akhand A.I."/>
            <person name="Morshed G."/>
            <person name="Roy S."/>
            <person name="Uddin K.S."/>
            <person name="Rabeya T."/>
            <person name="Hossain A.S."/>
            <person name="Chowdhury A."/>
            <person name="Snigdha A.R."/>
            <person name="Mortoza M.S."/>
            <person name="Matin S.A."/>
            <person name="Hoque S.M.E."/>
            <person name="Islam M.K."/>
            <person name="Roy D.K."/>
            <person name="Haider R."/>
            <person name="Moosa M.M."/>
            <person name="Elias S.M."/>
            <person name="Hasan A.M."/>
            <person name="Jahan S."/>
            <person name="Shafiuddin M."/>
            <person name="Mahmood N."/>
            <person name="Shommy N.S."/>
        </authorList>
    </citation>
    <scope>NUCLEOTIDE SEQUENCE [LARGE SCALE GENOMIC DNA]</scope>
    <source>
        <strain evidence="2">cv. O-4</strain>
    </source>
</reference>
<dbReference type="AlphaFoldDB" id="A0A1R3JHU5"/>
<gene>
    <name evidence="1" type="ORF">COLO4_16358</name>
</gene>
<proteinExistence type="predicted"/>
<protein>
    <submittedName>
        <fullName evidence="1">Uncharacterized protein</fullName>
    </submittedName>
</protein>
<comment type="caution">
    <text evidence="1">The sequence shown here is derived from an EMBL/GenBank/DDBJ whole genome shotgun (WGS) entry which is preliminary data.</text>
</comment>